<dbReference type="Proteomes" id="UP000660680">
    <property type="component" value="Unassembled WGS sequence"/>
</dbReference>
<dbReference type="CDD" id="cd06587">
    <property type="entry name" value="VOC"/>
    <property type="match status" value="1"/>
</dbReference>
<comment type="caution">
    <text evidence="2">The sequence shown here is derived from an EMBL/GenBank/DDBJ whole genome shotgun (WGS) entry which is preliminary data.</text>
</comment>
<dbReference type="SUPFAM" id="SSF54593">
    <property type="entry name" value="Glyoxalase/Bleomycin resistance protein/Dihydroxybiphenyl dioxygenase"/>
    <property type="match status" value="1"/>
</dbReference>
<name>A0A918GDS1_9PSEU</name>
<keyword evidence="3" id="KW-1185">Reference proteome</keyword>
<gene>
    <name evidence="2" type="ORF">GCM10010171_25600</name>
</gene>
<evidence type="ECO:0000313" key="3">
    <source>
        <dbReference type="Proteomes" id="UP000660680"/>
    </source>
</evidence>
<dbReference type="PROSITE" id="PS51819">
    <property type="entry name" value="VOC"/>
    <property type="match status" value="1"/>
</dbReference>
<dbReference type="PANTHER" id="PTHR35908">
    <property type="entry name" value="HYPOTHETICAL FUSION PROTEIN"/>
    <property type="match status" value="1"/>
</dbReference>
<evidence type="ECO:0000313" key="2">
    <source>
        <dbReference type="EMBL" id="GGS30819.1"/>
    </source>
</evidence>
<evidence type="ECO:0000259" key="1">
    <source>
        <dbReference type="PROSITE" id="PS51819"/>
    </source>
</evidence>
<dbReference type="Pfam" id="PF18029">
    <property type="entry name" value="Glyoxalase_6"/>
    <property type="match status" value="1"/>
</dbReference>
<proteinExistence type="predicted"/>
<dbReference type="InterPro" id="IPR029068">
    <property type="entry name" value="Glyas_Bleomycin-R_OHBP_Dase"/>
</dbReference>
<dbReference type="AlphaFoldDB" id="A0A918GDS1"/>
<dbReference type="InterPro" id="IPR041581">
    <property type="entry name" value="Glyoxalase_6"/>
</dbReference>
<reference evidence="2" key="1">
    <citation type="journal article" date="2014" name="Int. J. Syst. Evol. Microbiol.">
        <title>Complete genome sequence of Corynebacterium casei LMG S-19264T (=DSM 44701T), isolated from a smear-ripened cheese.</title>
        <authorList>
            <consortium name="US DOE Joint Genome Institute (JGI-PGF)"/>
            <person name="Walter F."/>
            <person name="Albersmeier A."/>
            <person name="Kalinowski J."/>
            <person name="Ruckert C."/>
        </authorList>
    </citation>
    <scope>NUCLEOTIDE SEQUENCE</scope>
    <source>
        <strain evidence="2">JCM 3276</strain>
    </source>
</reference>
<reference evidence="2" key="2">
    <citation type="submission" date="2020-09" db="EMBL/GenBank/DDBJ databases">
        <authorList>
            <person name="Sun Q."/>
            <person name="Ohkuma M."/>
        </authorList>
    </citation>
    <scope>NUCLEOTIDE SEQUENCE</scope>
    <source>
        <strain evidence="2">JCM 3276</strain>
    </source>
</reference>
<dbReference type="RefSeq" id="WP_229786867.1">
    <property type="nucleotide sequence ID" value="NZ_BMRB01000002.1"/>
</dbReference>
<dbReference type="EMBL" id="BMRB01000002">
    <property type="protein sequence ID" value="GGS30819.1"/>
    <property type="molecule type" value="Genomic_DNA"/>
</dbReference>
<accession>A0A918GDS1</accession>
<organism evidence="2 3">
    <name type="scientific">Actinokineospora fastidiosa</name>
    <dbReference type="NCBI Taxonomy" id="1816"/>
    <lineage>
        <taxon>Bacteria</taxon>
        <taxon>Bacillati</taxon>
        <taxon>Actinomycetota</taxon>
        <taxon>Actinomycetes</taxon>
        <taxon>Pseudonocardiales</taxon>
        <taxon>Pseudonocardiaceae</taxon>
        <taxon>Actinokineospora</taxon>
    </lineage>
</organism>
<protein>
    <submittedName>
        <fullName evidence="2">Glyoxalase</fullName>
    </submittedName>
</protein>
<dbReference type="PANTHER" id="PTHR35908:SF1">
    <property type="entry name" value="CONSERVED PROTEIN"/>
    <property type="match status" value="1"/>
</dbReference>
<sequence>MRLTATVLSALDARELADFYRRLLDWTVVQDEPGWVTLRPPDGGAGLSFQSEPDYVPPVWPASGGDQRMMAHLDIHVDDLAEASRRAEAVGARLADYQPQDDVRVYLDPSGHPFCLFT</sequence>
<dbReference type="Gene3D" id="3.10.180.10">
    <property type="entry name" value="2,3-Dihydroxybiphenyl 1,2-Dioxygenase, domain 1"/>
    <property type="match status" value="1"/>
</dbReference>
<feature type="domain" description="VOC" evidence="1">
    <location>
        <begin position="2"/>
        <end position="118"/>
    </location>
</feature>
<dbReference type="InterPro" id="IPR037523">
    <property type="entry name" value="VOC_core"/>
</dbReference>